<dbReference type="InterPro" id="IPR036565">
    <property type="entry name" value="Mur-like_cat_sf"/>
</dbReference>
<evidence type="ECO:0000313" key="13">
    <source>
        <dbReference type="Proteomes" id="UP000006377"/>
    </source>
</evidence>
<dbReference type="InterPro" id="IPR036615">
    <property type="entry name" value="Mur_ligase_C_dom_sf"/>
</dbReference>
<dbReference type="PANTHER" id="PTHR11136:SF0">
    <property type="entry name" value="DIHYDROFOLATE SYNTHETASE-RELATED"/>
    <property type="match status" value="1"/>
</dbReference>
<evidence type="ECO:0000256" key="10">
    <source>
        <dbReference type="PIRNR" id="PIRNR001563"/>
    </source>
</evidence>
<proteinExistence type="inferred from homology"/>
<evidence type="ECO:0000259" key="11">
    <source>
        <dbReference type="Pfam" id="PF08245"/>
    </source>
</evidence>
<dbReference type="STRING" id="402881.Plav_0140"/>
<dbReference type="RefSeq" id="WP_011995054.1">
    <property type="nucleotide sequence ID" value="NC_009719.1"/>
</dbReference>
<gene>
    <name evidence="12" type="ordered locus">Plav_0140</name>
</gene>
<comment type="cofactor">
    <cofactor evidence="1">
        <name>Mg(2+)</name>
        <dbReference type="ChEBI" id="CHEBI:18420"/>
    </cofactor>
</comment>
<keyword evidence="13" id="KW-1185">Reference proteome</keyword>
<dbReference type="InterPro" id="IPR018109">
    <property type="entry name" value="Folylpolyglutamate_synth_CS"/>
</dbReference>
<accession>A7HPD0</accession>
<dbReference type="GO" id="GO:0005524">
    <property type="term" value="F:ATP binding"/>
    <property type="evidence" value="ECO:0007669"/>
    <property type="project" value="UniProtKB-KW"/>
</dbReference>
<evidence type="ECO:0000313" key="12">
    <source>
        <dbReference type="EMBL" id="ABS61763.1"/>
    </source>
</evidence>
<dbReference type="FunFam" id="3.40.1190.10:FF:000011">
    <property type="entry name" value="Folylpolyglutamate synthase/dihydrofolate synthase"/>
    <property type="match status" value="1"/>
</dbReference>
<dbReference type="InterPro" id="IPR001645">
    <property type="entry name" value="Folylpolyglutamate_synth"/>
</dbReference>
<evidence type="ECO:0000256" key="6">
    <source>
        <dbReference type="ARBA" id="ARBA00022741"/>
    </source>
</evidence>
<reference evidence="12 13" key="1">
    <citation type="journal article" date="2011" name="Stand. Genomic Sci.">
        <title>Complete genome sequence of Parvibaculum lavamentivorans type strain (DS-1(T)).</title>
        <authorList>
            <person name="Schleheck D."/>
            <person name="Weiss M."/>
            <person name="Pitluck S."/>
            <person name="Bruce D."/>
            <person name="Land M.L."/>
            <person name="Han S."/>
            <person name="Saunders E."/>
            <person name="Tapia R."/>
            <person name="Detter C."/>
            <person name="Brettin T."/>
            <person name="Han J."/>
            <person name="Woyke T."/>
            <person name="Goodwin L."/>
            <person name="Pennacchio L."/>
            <person name="Nolan M."/>
            <person name="Cook A.M."/>
            <person name="Kjelleberg S."/>
            <person name="Thomas T."/>
        </authorList>
    </citation>
    <scope>NUCLEOTIDE SEQUENCE [LARGE SCALE GENOMIC DNA]</scope>
    <source>
        <strain evidence="13">DS-1 / DSM 13023 / NCIMB 13966</strain>
    </source>
</reference>
<dbReference type="OrthoDB" id="9809356at2"/>
<evidence type="ECO:0000256" key="5">
    <source>
        <dbReference type="ARBA" id="ARBA00022723"/>
    </source>
</evidence>
<comment type="similarity">
    <text evidence="2 10">Belongs to the folylpolyglutamate synthase family.</text>
</comment>
<dbReference type="PIRSF" id="PIRSF001563">
    <property type="entry name" value="Folylpolyglu_synth"/>
    <property type="match status" value="1"/>
</dbReference>
<dbReference type="EC" id="6.3.2.17" evidence="3"/>
<dbReference type="PANTHER" id="PTHR11136">
    <property type="entry name" value="FOLYLPOLYGLUTAMATE SYNTHASE-RELATED"/>
    <property type="match status" value="1"/>
</dbReference>
<keyword evidence="7 10" id="KW-0067">ATP-binding</keyword>
<dbReference type="InterPro" id="IPR013221">
    <property type="entry name" value="Mur_ligase_cen"/>
</dbReference>
<dbReference type="GO" id="GO:0046654">
    <property type="term" value="P:tetrahydrofolate biosynthetic process"/>
    <property type="evidence" value="ECO:0007669"/>
    <property type="project" value="UniProtKB-UniPathway"/>
</dbReference>
<name>A7HPD0_PARL1</name>
<dbReference type="GO" id="GO:0008841">
    <property type="term" value="F:dihydrofolate synthase activity"/>
    <property type="evidence" value="ECO:0007669"/>
    <property type="project" value="TreeGrafter"/>
</dbReference>
<feature type="domain" description="Mur ligase central" evidence="11">
    <location>
        <begin position="51"/>
        <end position="271"/>
    </location>
</feature>
<organism evidence="12 13">
    <name type="scientific">Parvibaculum lavamentivorans (strain DS-1 / DSM 13023 / NCIMB 13966)</name>
    <dbReference type="NCBI Taxonomy" id="402881"/>
    <lineage>
        <taxon>Bacteria</taxon>
        <taxon>Pseudomonadati</taxon>
        <taxon>Pseudomonadota</taxon>
        <taxon>Alphaproteobacteria</taxon>
        <taxon>Hyphomicrobiales</taxon>
        <taxon>Parvibaculaceae</taxon>
        <taxon>Parvibaculum</taxon>
    </lineage>
</organism>
<dbReference type="SUPFAM" id="SSF53244">
    <property type="entry name" value="MurD-like peptide ligases, peptide-binding domain"/>
    <property type="match status" value="1"/>
</dbReference>
<dbReference type="Proteomes" id="UP000006377">
    <property type="component" value="Chromosome"/>
</dbReference>
<comment type="catalytic activity">
    <reaction evidence="9">
        <text>(6S)-5,6,7,8-tetrahydrofolyl-(gamma-L-Glu)(n) + L-glutamate + ATP = (6S)-5,6,7,8-tetrahydrofolyl-(gamma-L-Glu)(n+1) + ADP + phosphate + H(+)</text>
        <dbReference type="Rhea" id="RHEA:10580"/>
        <dbReference type="Rhea" id="RHEA-COMP:14738"/>
        <dbReference type="Rhea" id="RHEA-COMP:14740"/>
        <dbReference type="ChEBI" id="CHEBI:15378"/>
        <dbReference type="ChEBI" id="CHEBI:29985"/>
        <dbReference type="ChEBI" id="CHEBI:30616"/>
        <dbReference type="ChEBI" id="CHEBI:43474"/>
        <dbReference type="ChEBI" id="CHEBI:141005"/>
        <dbReference type="ChEBI" id="CHEBI:456216"/>
        <dbReference type="EC" id="6.3.2.17"/>
    </reaction>
</comment>
<keyword evidence="6 10" id="KW-0547">Nucleotide-binding</keyword>
<evidence type="ECO:0000256" key="7">
    <source>
        <dbReference type="ARBA" id="ARBA00022840"/>
    </source>
</evidence>
<dbReference type="GO" id="GO:0005737">
    <property type="term" value="C:cytoplasm"/>
    <property type="evidence" value="ECO:0007669"/>
    <property type="project" value="TreeGrafter"/>
</dbReference>
<dbReference type="SUPFAM" id="SSF53623">
    <property type="entry name" value="MurD-like peptide ligases, catalytic domain"/>
    <property type="match status" value="1"/>
</dbReference>
<dbReference type="eggNOG" id="COG0285">
    <property type="taxonomic scope" value="Bacteria"/>
</dbReference>
<keyword evidence="8" id="KW-0460">Magnesium</keyword>
<evidence type="ECO:0000256" key="1">
    <source>
        <dbReference type="ARBA" id="ARBA00001946"/>
    </source>
</evidence>
<dbReference type="NCBIfam" id="TIGR01499">
    <property type="entry name" value="folC"/>
    <property type="match status" value="1"/>
</dbReference>
<dbReference type="GO" id="GO:0004326">
    <property type="term" value="F:tetrahydrofolylpolyglutamate synthase activity"/>
    <property type="evidence" value="ECO:0007669"/>
    <property type="project" value="UniProtKB-EC"/>
</dbReference>
<dbReference type="Gene3D" id="3.90.190.20">
    <property type="entry name" value="Mur ligase, C-terminal domain"/>
    <property type="match status" value="1"/>
</dbReference>
<evidence type="ECO:0000256" key="8">
    <source>
        <dbReference type="ARBA" id="ARBA00022842"/>
    </source>
</evidence>
<dbReference type="KEGG" id="pla:Plav_0140"/>
<evidence type="ECO:0000256" key="9">
    <source>
        <dbReference type="ARBA" id="ARBA00047493"/>
    </source>
</evidence>
<dbReference type="PROSITE" id="PS01012">
    <property type="entry name" value="FOLYLPOLYGLU_SYNT_2"/>
    <property type="match status" value="1"/>
</dbReference>
<evidence type="ECO:0000256" key="4">
    <source>
        <dbReference type="ARBA" id="ARBA00022598"/>
    </source>
</evidence>
<sequence length="444" mass="47043">MSDEALTSSDLILERLTKLHPKLIDLSLDRTWRLLNSLGNPERALPPVFHIAGTNGKGSVSAYLRAALEAGGYLTHSYTSPHLVRFHERIRLAGRPRSSAISEQDLSRLLDECERANNGAPITFFEITTAAALLAFSRASADALILEVGMGGRLDTTNVVAKPAVSIITPVDLDHQAFLGNTIGSIASEKAGILRPGVAAVIGPQVDEAFAAIEAAADRVGARLFIHGQDFTAHEEGGALTYQDEAGLLDLPLPRLPGRHQIDNAGVAICALRQAGMLPLEREAIARGMREVEWPARLQRLTTGPIFSHLPPEAEVWLDGGHNPAAGRAVAEAMADLAEREPEGEGRPLILICGMLDTKDAAGFFAPFRGLVSHVETIAIPGADAGLPADRLAAAAQEAGLDATPAAHLDQALERVAVAAGRAMPRLLICGSLYLAGHILKENA</sequence>
<dbReference type="EMBL" id="CP000774">
    <property type="protein sequence ID" value="ABS61763.1"/>
    <property type="molecule type" value="Genomic_DNA"/>
</dbReference>
<evidence type="ECO:0000256" key="2">
    <source>
        <dbReference type="ARBA" id="ARBA00008276"/>
    </source>
</evidence>
<dbReference type="UniPathway" id="UPA00077">
    <property type="reaction ID" value="UER00157"/>
</dbReference>
<dbReference type="Pfam" id="PF08245">
    <property type="entry name" value="Mur_ligase_M"/>
    <property type="match status" value="1"/>
</dbReference>
<dbReference type="AlphaFoldDB" id="A7HPD0"/>
<dbReference type="GO" id="GO:0046872">
    <property type="term" value="F:metal ion binding"/>
    <property type="evidence" value="ECO:0007669"/>
    <property type="project" value="UniProtKB-KW"/>
</dbReference>
<keyword evidence="5" id="KW-0479">Metal-binding</keyword>
<keyword evidence="4 10" id="KW-0436">Ligase</keyword>
<dbReference type="HOGENOM" id="CLU_015869_1_1_5"/>
<dbReference type="Gene3D" id="3.40.1190.10">
    <property type="entry name" value="Mur-like, catalytic domain"/>
    <property type="match status" value="1"/>
</dbReference>
<protein>
    <recommendedName>
        <fullName evidence="3">tetrahydrofolate synthase</fullName>
        <ecNumber evidence="3">6.3.2.17</ecNumber>
    </recommendedName>
</protein>
<evidence type="ECO:0000256" key="3">
    <source>
        <dbReference type="ARBA" id="ARBA00013025"/>
    </source>
</evidence>